<evidence type="ECO:0000256" key="1">
    <source>
        <dbReference type="SAM" id="Coils"/>
    </source>
</evidence>
<keyword evidence="4" id="KW-1185">Reference proteome</keyword>
<protein>
    <submittedName>
        <fullName evidence="3">Uncharacterized protein</fullName>
    </submittedName>
</protein>
<feature type="region of interest" description="Disordered" evidence="2">
    <location>
        <begin position="254"/>
        <end position="285"/>
    </location>
</feature>
<dbReference type="Proteomes" id="UP001054252">
    <property type="component" value="Unassembled WGS sequence"/>
</dbReference>
<organism evidence="3 4">
    <name type="scientific">Rubroshorea leprosula</name>
    <dbReference type="NCBI Taxonomy" id="152421"/>
    <lineage>
        <taxon>Eukaryota</taxon>
        <taxon>Viridiplantae</taxon>
        <taxon>Streptophyta</taxon>
        <taxon>Embryophyta</taxon>
        <taxon>Tracheophyta</taxon>
        <taxon>Spermatophyta</taxon>
        <taxon>Magnoliopsida</taxon>
        <taxon>eudicotyledons</taxon>
        <taxon>Gunneridae</taxon>
        <taxon>Pentapetalae</taxon>
        <taxon>rosids</taxon>
        <taxon>malvids</taxon>
        <taxon>Malvales</taxon>
        <taxon>Dipterocarpaceae</taxon>
        <taxon>Rubroshorea</taxon>
    </lineage>
</organism>
<name>A0AAV5HL23_9ROSI</name>
<keyword evidence="1" id="KW-0175">Coiled coil</keyword>
<evidence type="ECO:0000313" key="4">
    <source>
        <dbReference type="Proteomes" id="UP001054252"/>
    </source>
</evidence>
<feature type="compositionally biased region" description="Basic residues" evidence="2">
    <location>
        <begin position="264"/>
        <end position="285"/>
    </location>
</feature>
<comment type="caution">
    <text evidence="3">The sequence shown here is derived from an EMBL/GenBank/DDBJ whole genome shotgun (WGS) entry which is preliminary data.</text>
</comment>
<sequence>MGGRRTVTVGRRRGRTVLKEAEEKAPEQKPESFDASSGGMEKQPENASPLAETKELPLEDINPLKRQAKSVTLARKKVKHAASATIRRSQRLQNAVVPALDKGIEQVIDGISISESEKEEDSTNHEEGNVSEPSLVQKNLEDRVYLVEQQLEALKQTVEELKSKLLKDSHTTESSRAADVNYGSLYSDSQKKIEALTDENHGLALKMEHARGKLEVYETTSVFSEGLKILKDVVVMSNLARVSSQAILDALTTSAKAGAETRSAPKKKTPGTRKVSKRSIHSITT</sequence>
<feature type="region of interest" description="Disordered" evidence="2">
    <location>
        <begin position="114"/>
        <end position="135"/>
    </location>
</feature>
<reference evidence="3 4" key="1">
    <citation type="journal article" date="2021" name="Commun. Biol.">
        <title>The genome of Shorea leprosula (Dipterocarpaceae) highlights the ecological relevance of drought in aseasonal tropical rainforests.</title>
        <authorList>
            <person name="Ng K.K.S."/>
            <person name="Kobayashi M.J."/>
            <person name="Fawcett J.A."/>
            <person name="Hatakeyama M."/>
            <person name="Paape T."/>
            <person name="Ng C.H."/>
            <person name="Ang C.C."/>
            <person name="Tnah L.H."/>
            <person name="Lee C.T."/>
            <person name="Nishiyama T."/>
            <person name="Sese J."/>
            <person name="O'Brien M.J."/>
            <person name="Copetti D."/>
            <person name="Mohd Noor M.I."/>
            <person name="Ong R.C."/>
            <person name="Putra M."/>
            <person name="Sireger I.Z."/>
            <person name="Indrioko S."/>
            <person name="Kosugi Y."/>
            <person name="Izuno A."/>
            <person name="Isagi Y."/>
            <person name="Lee S.L."/>
            <person name="Shimizu K.K."/>
        </authorList>
    </citation>
    <scope>NUCLEOTIDE SEQUENCE [LARGE SCALE GENOMIC DNA]</scope>
    <source>
        <strain evidence="3">214</strain>
    </source>
</reference>
<proteinExistence type="predicted"/>
<dbReference type="AlphaFoldDB" id="A0AAV5HL23"/>
<accession>A0AAV5HL23</accession>
<gene>
    <name evidence="3" type="ORF">SLEP1_g1106</name>
</gene>
<feature type="region of interest" description="Disordered" evidence="2">
    <location>
        <begin position="1"/>
        <end position="63"/>
    </location>
</feature>
<evidence type="ECO:0000256" key="2">
    <source>
        <dbReference type="SAM" id="MobiDB-lite"/>
    </source>
</evidence>
<dbReference type="EMBL" id="BPVZ01000001">
    <property type="protein sequence ID" value="GKU86599.1"/>
    <property type="molecule type" value="Genomic_DNA"/>
</dbReference>
<feature type="coiled-coil region" evidence="1">
    <location>
        <begin position="137"/>
        <end position="171"/>
    </location>
</feature>
<evidence type="ECO:0000313" key="3">
    <source>
        <dbReference type="EMBL" id="GKU86599.1"/>
    </source>
</evidence>
<feature type="compositionally biased region" description="Basic and acidic residues" evidence="2">
    <location>
        <begin position="17"/>
        <end position="32"/>
    </location>
</feature>
<dbReference type="PANTHER" id="PTHR38936:SF1">
    <property type="entry name" value="DUF641 DOMAIN-CONTAINING PROTEIN"/>
    <property type="match status" value="1"/>
</dbReference>
<dbReference type="PANTHER" id="PTHR38936">
    <property type="entry name" value="TITIN-LIKE ISOFORM X2"/>
    <property type="match status" value="1"/>
</dbReference>